<evidence type="ECO:0000313" key="1">
    <source>
        <dbReference type="EMBL" id="KZO94324.1"/>
    </source>
</evidence>
<proteinExistence type="predicted"/>
<dbReference type="Proteomes" id="UP000076738">
    <property type="component" value="Unassembled WGS sequence"/>
</dbReference>
<organism evidence="1 2">
    <name type="scientific">Calocera viscosa (strain TUFC12733)</name>
    <dbReference type="NCBI Taxonomy" id="1330018"/>
    <lineage>
        <taxon>Eukaryota</taxon>
        <taxon>Fungi</taxon>
        <taxon>Dikarya</taxon>
        <taxon>Basidiomycota</taxon>
        <taxon>Agaricomycotina</taxon>
        <taxon>Dacrymycetes</taxon>
        <taxon>Dacrymycetales</taxon>
        <taxon>Dacrymycetaceae</taxon>
        <taxon>Calocera</taxon>
    </lineage>
</organism>
<evidence type="ECO:0000313" key="2">
    <source>
        <dbReference type="Proteomes" id="UP000076738"/>
    </source>
</evidence>
<gene>
    <name evidence="1" type="ORF">CALVIDRAFT_222910</name>
</gene>
<reference evidence="1 2" key="1">
    <citation type="journal article" date="2016" name="Mol. Biol. Evol.">
        <title>Comparative Genomics of Early-Diverging Mushroom-Forming Fungi Provides Insights into the Origins of Lignocellulose Decay Capabilities.</title>
        <authorList>
            <person name="Nagy L.G."/>
            <person name="Riley R."/>
            <person name="Tritt A."/>
            <person name="Adam C."/>
            <person name="Daum C."/>
            <person name="Floudas D."/>
            <person name="Sun H."/>
            <person name="Yadav J.S."/>
            <person name="Pangilinan J."/>
            <person name="Larsson K.H."/>
            <person name="Matsuura K."/>
            <person name="Barry K."/>
            <person name="Labutti K."/>
            <person name="Kuo R."/>
            <person name="Ohm R.A."/>
            <person name="Bhattacharya S.S."/>
            <person name="Shirouzu T."/>
            <person name="Yoshinaga Y."/>
            <person name="Martin F.M."/>
            <person name="Grigoriev I.V."/>
            <person name="Hibbett D.S."/>
        </authorList>
    </citation>
    <scope>NUCLEOTIDE SEQUENCE [LARGE SCALE GENOMIC DNA]</scope>
    <source>
        <strain evidence="1 2">TUFC12733</strain>
    </source>
</reference>
<dbReference type="AlphaFoldDB" id="A0A167K6R8"/>
<protein>
    <recommendedName>
        <fullName evidence="3">F-box domain-containing protein</fullName>
    </recommendedName>
</protein>
<dbReference type="EMBL" id="KV417295">
    <property type="protein sequence ID" value="KZO94324.1"/>
    <property type="molecule type" value="Genomic_DNA"/>
</dbReference>
<keyword evidence="2" id="KW-1185">Reference proteome</keyword>
<dbReference type="OrthoDB" id="613763at2759"/>
<name>A0A167K6R8_CALVF</name>
<accession>A0A167K6R8</accession>
<sequence>MFSILNSPHIHMLHDVDEDSPTLFAPLRLVCVVVHYSNVSSAAVSSAKSPPSLNYDVLYLILSHVDDKRDLVNACCTNRAIREIAERHLYRVIKLRRLRHLALLYATLSRRHDLASRIDELTLVLIDRRKHYRNDLRMPFINASLRLFCRFLSLPTHVKSITFGYRDYRGPWRLYVARNLFKIAVSSTLMPLKTGLCQAGGHQELDGLPMLDPPQVSVLTVLPMLQRLSARNAVYVVLAAGRPVREVRYITGGFGPLGVGLLRAYLFFLRDSAASITSLELDWSGPSLVVIQMTIASLPYLKELSLQVWGLSSDVCGAVTLCHGTLTCY</sequence>
<dbReference type="InterPro" id="IPR036047">
    <property type="entry name" value="F-box-like_dom_sf"/>
</dbReference>
<dbReference type="SUPFAM" id="SSF81383">
    <property type="entry name" value="F-box domain"/>
    <property type="match status" value="1"/>
</dbReference>
<evidence type="ECO:0008006" key="3">
    <source>
        <dbReference type="Google" id="ProtNLM"/>
    </source>
</evidence>